<dbReference type="InterPro" id="IPR003423">
    <property type="entry name" value="OMP_efflux"/>
</dbReference>
<keyword evidence="3" id="KW-0813">Transport</keyword>
<keyword evidence="5" id="KW-0812">Transmembrane</keyword>
<keyword evidence="10" id="KW-1185">Reference proteome</keyword>
<dbReference type="Pfam" id="PF02321">
    <property type="entry name" value="OEP"/>
    <property type="match status" value="2"/>
</dbReference>
<dbReference type="PANTHER" id="PTHR30026">
    <property type="entry name" value="OUTER MEMBRANE PROTEIN TOLC"/>
    <property type="match status" value="1"/>
</dbReference>
<dbReference type="Gene3D" id="1.20.1600.10">
    <property type="entry name" value="Outer membrane efflux proteins (OEP)"/>
    <property type="match status" value="1"/>
</dbReference>
<dbReference type="EMBL" id="AMSD01000001">
    <property type="protein sequence ID" value="EPE37799.1"/>
    <property type="molecule type" value="Genomic_DNA"/>
</dbReference>
<dbReference type="AlphaFoldDB" id="S3DL07"/>
<evidence type="ECO:0000256" key="6">
    <source>
        <dbReference type="ARBA" id="ARBA00023136"/>
    </source>
</evidence>
<comment type="subcellular location">
    <subcellularLocation>
        <location evidence="1">Cell outer membrane</location>
    </subcellularLocation>
</comment>
<dbReference type="STRING" id="28176.CF66_2154"/>
<evidence type="ECO:0000313" key="10">
    <source>
        <dbReference type="Proteomes" id="UP000053688"/>
    </source>
</evidence>
<dbReference type="InterPro" id="IPR010130">
    <property type="entry name" value="T1SS_OMP_TolC"/>
</dbReference>
<evidence type="ECO:0000256" key="7">
    <source>
        <dbReference type="ARBA" id="ARBA00023237"/>
    </source>
</evidence>
<dbReference type="SUPFAM" id="SSF56954">
    <property type="entry name" value="Outer membrane efflux proteins (OEP)"/>
    <property type="match status" value="1"/>
</dbReference>
<evidence type="ECO:0000256" key="4">
    <source>
        <dbReference type="ARBA" id="ARBA00022452"/>
    </source>
</evidence>
<evidence type="ECO:0000256" key="5">
    <source>
        <dbReference type="ARBA" id="ARBA00022692"/>
    </source>
</evidence>
<protein>
    <submittedName>
        <fullName evidence="9">Outer membrane efflux protein</fullName>
    </submittedName>
</protein>
<evidence type="ECO:0000256" key="3">
    <source>
        <dbReference type="ARBA" id="ARBA00022448"/>
    </source>
</evidence>
<comment type="caution">
    <text evidence="9">The sequence shown here is derived from an EMBL/GenBank/DDBJ whole genome shotgun (WGS) entry which is preliminary data.</text>
</comment>
<dbReference type="GO" id="GO:0015562">
    <property type="term" value="F:efflux transmembrane transporter activity"/>
    <property type="evidence" value="ECO:0007669"/>
    <property type="project" value="InterPro"/>
</dbReference>
<feature type="chain" id="PRO_5004508465" evidence="8">
    <location>
        <begin position="23"/>
        <end position="431"/>
    </location>
</feature>
<comment type="similarity">
    <text evidence="2">Belongs to the outer membrane factor (OMF) (TC 1.B.17) family.</text>
</comment>
<gene>
    <name evidence="9" type="ORF">O1U_0261</name>
</gene>
<evidence type="ECO:0000313" key="9">
    <source>
        <dbReference type="EMBL" id="EPE37799.1"/>
    </source>
</evidence>
<keyword evidence="7" id="KW-0998">Cell outer membrane</keyword>
<dbReference type="Proteomes" id="UP000053688">
    <property type="component" value="Unassembled WGS sequence"/>
</dbReference>
<sequence length="431" mass="49001">MSKSTLLLISVILTSLSNLVHSKDLLEIYNEAKENDPKLFSALAQRDSALEAITSSRSVFLPEFFLSSNYSRNSYSKHIRSNNIKLSQSLFKYSNFTALDIAKKIAIKKKYAYKAAQQALMIRTAEAYFSVLRAQENLKLIHSKKTIFNHQLKQARDQFKAGNASITEIQNVQAKYDIILADEIISKNNLANQYEMLSEITNQKNNNNIKVLDNKNFSANKIMTSIDELINQAKQNNLNLLMAQIDKDIARDKIALIKYENLPSAQLDFDYLLDGSEIPSPVGKQLDFNLTLHLKVPLFSGGYIASKTKQAEYDYIIASKNLELKNRKLVTHIRKLYNDITASIYSLNAYEQMIISTTSALEATKTGFNIGTHNIIDVLDSIHLLYDANKNLSNARYDYILNVLRMREITGSLNEKNILHINKKLTVKKQI</sequence>
<proteinExistence type="inferred from homology"/>
<organism evidence="9 10">
    <name type="scientific">Candidatus Photodesmus katoptron Akat1</name>
    <dbReference type="NCBI Taxonomy" id="1236703"/>
    <lineage>
        <taxon>Bacteria</taxon>
        <taxon>Pseudomonadati</taxon>
        <taxon>Pseudomonadota</taxon>
        <taxon>Gammaproteobacteria</taxon>
        <taxon>Vibrionales</taxon>
        <taxon>Vibrionaceae</taxon>
        <taxon>Candidatus Photodesmus</taxon>
    </lineage>
</organism>
<keyword evidence="4" id="KW-1134">Transmembrane beta strand</keyword>
<evidence type="ECO:0000256" key="8">
    <source>
        <dbReference type="SAM" id="SignalP"/>
    </source>
</evidence>
<dbReference type="GO" id="GO:1990281">
    <property type="term" value="C:efflux pump complex"/>
    <property type="evidence" value="ECO:0007669"/>
    <property type="project" value="TreeGrafter"/>
</dbReference>
<reference evidence="9 10" key="1">
    <citation type="journal article" date="2014" name="Environ. Microbiol.">
        <title>Genomic signatures of obligate host dependence in the luminous bacterial symbiont of a vertebrate.</title>
        <authorList>
            <person name="Hendry T.A."/>
            <person name="de Wet J.R."/>
            <person name="Dunlap P.V."/>
        </authorList>
    </citation>
    <scope>NUCLEOTIDE SEQUENCE [LARGE SCALE GENOMIC DNA]</scope>
    <source>
        <strain evidence="9 10">Akat1</strain>
    </source>
</reference>
<dbReference type="GO" id="GO:0015288">
    <property type="term" value="F:porin activity"/>
    <property type="evidence" value="ECO:0007669"/>
    <property type="project" value="TreeGrafter"/>
</dbReference>
<evidence type="ECO:0000256" key="2">
    <source>
        <dbReference type="ARBA" id="ARBA00007613"/>
    </source>
</evidence>
<keyword evidence="8" id="KW-0732">Signal</keyword>
<accession>S3DL07</accession>
<dbReference type="GO" id="GO:0009279">
    <property type="term" value="C:cell outer membrane"/>
    <property type="evidence" value="ECO:0007669"/>
    <property type="project" value="UniProtKB-SubCell"/>
</dbReference>
<dbReference type="NCBIfam" id="TIGR01844">
    <property type="entry name" value="type_I_sec_TolC"/>
    <property type="match status" value="1"/>
</dbReference>
<feature type="signal peptide" evidence="8">
    <location>
        <begin position="1"/>
        <end position="22"/>
    </location>
</feature>
<evidence type="ECO:0000256" key="1">
    <source>
        <dbReference type="ARBA" id="ARBA00004442"/>
    </source>
</evidence>
<dbReference type="PATRIC" id="fig|1236703.3.peg.250"/>
<dbReference type="InterPro" id="IPR051906">
    <property type="entry name" value="TolC-like"/>
</dbReference>
<dbReference type="RefSeq" id="WP_016503597.1">
    <property type="nucleotide sequence ID" value="NZ_AMSD01000001.1"/>
</dbReference>
<dbReference type="PANTHER" id="PTHR30026:SF20">
    <property type="entry name" value="OUTER MEMBRANE PROTEIN TOLC"/>
    <property type="match status" value="1"/>
</dbReference>
<dbReference type="eggNOG" id="COG1538">
    <property type="taxonomic scope" value="Bacteria"/>
</dbReference>
<name>S3DL07_9GAMM</name>
<keyword evidence="6" id="KW-0472">Membrane</keyword>